<proteinExistence type="predicted"/>
<evidence type="ECO:0000313" key="2">
    <source>
        <dbReference type="EMBL" id="OGY25092.1"/>
    </source>
</evidence>
<gene>
    <name evidence="2" type="ORF">A2134_01975</name>
</gene>
<feature type="transmembrane region" description="Helical" evidence="1">
    <location>
        <begin position="40"/>
        <end position="62"/>
    </location>
</feature>
<feature type="transmembrane region" description="Helical" evidence="1">
    <location>
        <begin position="74"/>
        <end position="95"/>
    </location>
</feature>
<reference evidence="2 3" key="1">
    <citation type="journal article" date="2016" name="Nat. Commun.">
        <title>Thousands of microbial genomes shed light on interconnected biogeochemical processes in an aquifer system.</title>
        <authorList>
            <person name="Anantharaman K."/>
            <person name="Brown C.T."/>
            <person name="Hug L.A."/>
            <person name="Sharon I."/>
            <person name="Castelle C.J."/>
            <person name="Probst A.J."/>
            <person name="Thomas B.C."/>
            <person name="Singh A."/>
            <person name="Wilkins M.J."/>
            <person name="Karaoz U."/>
            <person name="Brodie E.L."/>
            <person name="Williams K.H."/>
            <person name="Hubbard S.S."/>
            <person name="Banfield J.F."/>
        </authorList>
    </citation>
    <scope>NUCLEOTIDE SEQUENCE [LARGE SCALE GENOMIC DNA]</scope>
</reference>
<dbReference type="Proteomes" id="UP000178162">
    <property type="component" value="Unassembled WGS sequence"/>
</dbReference>
<accession>A0A1G1WBN2</accession>
<feature type="transmembrane region" description="Helical" evidence="1">
    <location>
        <begin position="107"/>
        <end position="126"/>
    </location>
</feature>
<evidence type="ECO:0000313" key="3">
    <source>
        <dbReference type="Proteomes" id="UP000178162"/>
    </source>
</evidence>
<dbReference type="AlphaFoldDB" id="A0A1G1WBN2"/>
<keyword evidence="1" id="KW-0812">Transmembrane</keyword>
<protein>
    <recommendedName>
        <fullName evidence="4">Major facilitator superfamily (MFS) profile domain-containing protein</fullName>
    </recommendedName>
</protein>
<keyword evidence="1" id="KW-0472">Membrane</keyword>
<evidence type="ECO:0000256" key="1">
    <source>
        <dbReference type="SAM" id="Phobius"/>
    </source>
</evidence>
<evidence type="ECO:0008006" key="4">
    <source>
        <dbReference type="Google" id="ProtNLM"/>
    </source>
</evidence>
<sequence>MDAKSVNAGLGAGLVGLLTGAVVGTYGGWAPVFELASTQFGFWVIALVSSVAFAYVYAYVGFPAFLPGTTLVKGAIFGALVWILMLILGGVFEFFKEATYPDPSGPTVFLTLVLHLVWGSVLALLYEVRS</sequence>
<dbReference type="EMBL" id="MHCR01000024">
    <property type="protein sequence ID" value="OGY25092.1"/>
    <property type="molecule type" value="Genomic_DNA"/>
</dbReference>
<comment type="caution">
    <text evidence="2">The sequence shown here is derived from an EMBL/GenBank/DDBJ whole genome shotgun (WGS) entry which is preliminary data.</text>
</comment>
<organism evidence="2 3">
    <name type="scientific">Candidatus Woykebacteria bacterium RBG_16_39_9b</name>
    <dbReference type="NCBI Taxonomy" id="1802595"/>
    <lineage>
        <taxon>Bacteria</taxon>
        <taxon>Candidatus Woykeibacteriota</taxon>
    </lineage>
</organism>
<keyword evidence="1" id="KW-1133">Transmembrane helix</keyword>
<name>A0A1G1WBN2_9BACT</name>